<evidence type="ECO:0000313" key="2">
    <source>
        <dbReference type="Proteomes" id="UP001293254"/>
    </source>
</evidence>
<sequence length="153" mass="16699">MEATVSLARFEGLQDDILFIVPLQFSAQRARARHGDGQRGWRLVARGLVAMKKRSRGIHILELDLDMVQPSKRHFQGGPPFVYSDSRLPGLAPPRALKYSEQGGMRPWEGQLCGTTGQAEGVPGRTHGLGLHRFRQCTTTGQAIVQANLGAAG</sequence>
<protein>
    <submittedName>
        <fullName evidence="1">Uncharacterized protein</fullName>
    </submittedName>
</protein>
<name>A0AAE1YIA6_9LAMI</name>
<evidence type="ECO:0000313" key="1">
    <source>
        <dbReference type="EMBL" id="KAK4430720.1"/>
    </source>
</evidence>
<reference evidence="1" key="2">
    <citation type="journal article" date="2024" name="Plant">
        <title>Genomic evolution and insights into agronomic trait innovations of Sesamum species.</title>
        <authorList>
            <person name="Miao H."/>
            <person name="Wang L."/>
            <person name="Qu L."/>
            <person name="Liu H."/>
            <person name="Sun Y."/>
            <person name="Le M."/>
            <person name="Wang Q."/>
            <person name="Wei S."/>
            <person name="Zheng Y."/>
            <person name="Lin W."/>
            <person name="Duan Y."/>
            <person name="Cao H."/>
            <person name="Xiong S."/>
            <person name="Wang X."/>
            <person name="Wei L."/>
            <person name="Li C."/>
            <person name="Ma Q."/>
            <person name="Ju M."/>
            <person name="Zhao R."/>
            <person name="Li G."/>
            <person name="Mu C."/>
            <person name="Tian Q."/>
            <person name="Mei H."/>
            <person name="Zhang T."/>
            <person name="Gao T."/>
            <person name="Zhang H."/>
        </authorList>
    </citation>
    <scope>NUCLEOTIDE SEQUENCE</scope>
    <source>
        <strain evidence="1">3651</strain>
    </source>
</reference>
<keyword evidence="2" id="KW-1185">Reference proteome</keyword>
<organism evidence="1 2">
    <name type="scientific">Sesamum alatum</name>
    <dbReference type="NCBI Taxonomy" id="300844"/>
    <lineage>
        <taxon>Eukaryota</taxon>
        <taxon>Viridiplantae</taxon>
        <taxon>Streptophyta</taxon>
        <taxon>Embryophyta</taxon>
        <taxon>Tracheophyta</taxon>
        <taxon>Spermatophyta</taxon>
        <taxon>Magnoliopsida</taxon>
        <taxon>eudicotyledons</taxon>
        <taxon>Gunneridae</taxon>
        <taxon>Pentapetalae</taxon>
        <taxon>asterids</taxon>
        <taxon>lamiids</taxon>
        <taxon>Lamiales</taxon>
        <taxon>Pedaliaceae</taxon>
        <taxon>Sesamum</taxon>
    </lineage>
</organism>
<reference evidence="1" key="1">
    <citation type="submission" date="2020-06" db="EMBL/GenBank/DDBJ databases">
        <authorList>
            <person name="Li T."/>
            <person name="Hu X."/>
            <person name="Zhang T."/>
            <person name="Song X."/>
            <person name="Zhang H."/>
            <person name="Dai N."/>
            <person name="Sheng W."/>
            <person name="Hou X."/>
            <person name="Wei L."/>
        </authorList>
    </citation>
    <scope>NUCLEOTIDE SEQUENCE</scope>
    <source>
        <strain evidence="1">3651</strain>
        <tissue evidence="1">Leaf</tissue>
    </source>
</reference>
<dbReference type="Proteomes" id="UP001293254">
    <property type="component" value="Unassembled WGS sequence"/>
</dbReference>
<dbReference type="EMBL" id="JACGWO010000003">
    <property type="protein sequence ID" value="KAK4430720.1"/>
    <property type="molecule type" value="Genomic_DNA"/>
</dbReference>
<comment type="caution">
    <text evidence="1">The sequence shown here is derived from an EMBL/GenBank/DDBJ whole genome shotgun (WGS) entry which is preliminary data.</text>
</comment>
<gene>
    <name evidence="1" type="ORF">Salat_0833700</name>
</gene>
<proteinExistence type="predicted"/>
<accession>A0AAE1YIA6</accession>
<dbReference type="AlphaFoldDB" id="A0AAE1YIA6"/>